<dbReference type="RefSeq" id="XP_038784556.1">
    <property type="nucleotide sequence ID" value="XM_038933055.1"/>
</dbReference>
<accession>A0A8H7EDL4</accession>
<protein>
    <submittedName>
        <fullName evidence="2">Uncharacterized protein</fullName>
    </submittedName>
</protein>
<evidence type="ECO:0000256" key="1">
    <source>
        <dbReference type="PROSITE-ProRule" id="PRU00023"/>
    </source>
</evidence>
<dbReference type="SUPFAM" id="SSF48403">
    <property type="entry name" value="Ankyrin repeat"/>
    <property type="match status" value="1"/>
</dbReference>
<dbReference type="PROSITE" id="PS50088">
    <property type="entry name" value="ANK_REPEAT"/>
    <property type="match status" value="2"/>
</dbReference>
<keyword evidence="3" id="KW-1185">Reference proteome</keyword>
<dbReference type="GeneID" id="62206233"/>
<dbReference type="InterPro" id="IPR002110">
    <property type="entry name" value="Ankyrin_rpt"/>
</dbReference>
<evidence type="ECO:0000313" key="2">
    <source>
        <dbReference type="EMBL" id="KAF7674242.1"/>
    </source>
</evidence>
<dbReference type="SMART" id="SM00248">
    <property type="entry name" value="ANK"/>
    <property type="match status" value="6"/>
</dbReference>
<dbReference type="AlphaFoldDB" id="A0A8H7EDL4"/>
<gene>
    <name evidence="2" type="ORF">GT037_008008</name>
</gene>
<dbReference type="PROSITE" id="PS50297">
    <property type="entry name" value="ANK_REP_REGION"/>
    <property type="match status" value="2"/>
</dbReference>
<dbReference type="Proteomes" id="UP000596902">
    <property type="component" value="Unassembled WGS sequence"/>
</dbReference>
<dbReference type="PANTHER" id="PTHR46224:SF64">
    <property type="entry name" value="IQ MOTIF AND ANKYRIN REPEAT DOMAIN-CONTAINING PROTEIN 1"/>
    <property type="match status" value="1"/>
</dbReference>
<dbReference type="InterPro" id="IPR051616">
    <property type="entry name" value="Cul2-RING_E3_ligase_SR"/>
</dbReference>
<dbReference type="InterPro" id="IPR036770">
    <property type="entry name" value="Ankyrin_rpt-contain_sf"/>
</dbReference>
<keyword evidence="1" id="KW-0040">ANK repeat</keyword>
<feature type="repeat" description="ANK" evidence="1">
    <location>
        <begin position="310"/>
        <end position="339"/>
    </location>
</feature>
<feature type="repeat" description="ANK" evidence="1">
    <location>
        <begin position="340"/>
        <end position="372"/>
    </location>
</feature>
<dbReference type="EMBL" id="JAAABM010000011">
    <property type="protein sequence ID" value="KAF7674242.1"/>
    <property type="molecule type" value="Genomic_DNA"/>
</dbReference>
<sequence length="501" mass="55920">MPRTLDETYTRMLSFIDNLYFNEARAALEWLAFGFSPLSVAQLADACSIQIDNFQEPAFEACGYEALVGLFSVLSLLIIVQDDLSDHETDDKTGDVVDNDYPADSTQNHLPNKYDKAHYSQTVRLAHFSVKEYLVSNRLRQSRFELSRYALRETEVQLSLAQRGCAYLLYFTEQWNAKIWVDEAKSPRKPTWRHDNSEIREYRPNSLEDFAPIYTLLPYVCTHWPGHQALVELIEEPLPVSMRLHLRILQNDRARTSWIRLHIHYSHFGGWQNSTALYWAAFLDLRQSVSLLCNSKSSQDINKAGRLHCTALQAATSRGNEKVVEILIASGADVNCKRGSHGTALQAAAFLGHTKIVDMLMANGADVNCDAGSFGTALQSAAWCGHEVVVDMLIANGADIRYHANRIGSTALTGSAMNGHGNIVSKLLKVDVDNRTLNFRSGLGTALYQAARKGHEQIVEELFQVGADHGDAMEIATQEGHAGVVRVLIKYGAVYEPVDEV</sequence>
<comment type="caution">
    <text evidence="2">The sequence shown here is derived from an EMBL/GenBank/DDBJ whole genome shotgun (WGS) entry which is preliminary data.</text>
</comment>
<evidence type="ECO:0000313" key="3">
    <source>
        <dbReference type="Proteomes" id="UP000596902"/>
    </source>
</evidence>
<dbReference type="Pfam" id="PF12796">
    <property type="entry name" value="Ank_2"/>
    <property type="match status" value="3"/>
</dbReference>
<dbReference type="Gene3D" id="1.25.40.20">
    <property type="entry name" value="Ankyrin repeat-containing domain"/>
    <property type="match status" value="2"/>
</dbReference>
<organism evidence="2 3">
    <name type="scientific">Alternaria burnsii</name>
    <dbReference type="NCBI Taxonomy" id="1187904"/>
    <lineage>
        <taxon>Eukaryota</taxon>
        <taxon>Fungi</taxon>
        <taxon>Dikarya</taxon>
        <taxon>Ascomycota</taxon>
        <taxon>Pezizomycotina</taxon>
        <taxon>Dothideomycetes</taxon>
        <taxon>Pleosporomycetidae</taxon>
        <taxon>Pleosporales</taxon>
        <taxon>Pleosporineae</taxon>
        <taxon>Pleosporaceae</taxon>
        <taxon>Alternaria</taxon>
        <taxon>Alternaria sect. Alternaria</taxon>
    </lineage>
</organism>
<reference evidence="2" key="1">
    <citation type="submission" date="2020-01" db="EMBL/GenBank/DDBJ databases">
        <authorList>
            <person name="Feng Z.H.Z."/>
        </authorList>
    </citation>
    <scope>NUCLEOTIDE SEQUENCE</scope>
    <source>
        <strain evidence="2">CBS107.38</strain>
    </source>
</reference>
<dbReference type="PANTHER" id="PTHR46224">
    <property type="entry name" value="ANKYRIN REPEAT FAMILY PROTEIN"/>
    <property type="match status" value="1"/>
</dbReference>
<name>A0A8H7EDL4_9PLEO</name>
<reference evidence="2" key="2">
    <citation type="submission" date="2020-08" db="EMBL/GenBank/DDBJ databases">
        <title>Draft Genome Sequence of Cumin Blight Pathogen Alternaria burnsii.</title>
        <authorList>
            <person name="Feng Z."/>
        </authorList>
    </citation>
    <scope>NUCLEOTIDE SEQUENCE</scope>
    <source>
        <strain evidence="2">CBS107.38</strain>
    </source>
</reference>
<proteinExistence type="predicted"/>